<sequence>MSKSGTVQSVHIKIHEELLDARVIRRYARFLPGGPQRRVFFPDFYLKMVKPQREHPPNVVVFHCPVQMTKFDVKNYLEKIYNVPVERVNTSIPFNPIVRDHQNRRWMPRDEFKVAFVTLADGQTFEFPELFAPPASEDDDEVIDSLKEKEKKETQALASRGGLPSWFGI</sequence>
<proteinExistence type="inferred from homology"/>
<dbReference type="GO" id="GO:0032543">
    <property type="term" value="P:mitochondrial translation"/>
    <property type="evidence" value="ECO:0007669"/>
    <property type="project" value="TreeGrafter"/>
</dbReference>
<dbReference type="PANTHER" id="PTHR12059:SF5">
    <property type="entry name" value="LARGE RIBOSOMAL SUBUNIT PROTEIN UL23M"/>
    <property type="match status" value="1"/>
</dbReference>
<keyword evidence="9" id="KW-1185">Reference proteome</keyword>
<keyword evidence="3 8" id="KW-0689">Ribosomal protein</keyword>
<dbReference type="EMBL" id="MRZV01000141">
    <property type="protein sequence ID" value="PIK57465.1"/>
    <property type="molecule type" value="Genomic_DNA"/>
</dbReference>
<organism evidence="8 9">
    <name type="scientific">Stichopus japonicus</name>
    <name type="common">Sea cucumber</name>
    <dbReference type="NCBI Taxonomy" id="307972"/>
    <lineage>
        <taxon>Eukaryota</taxon>
        <taxon>Metazoa</taxon>
        <taxon>Echinodermata</taxon>
        <taxon>Eleutherozoa</taxon>
        <taxon>Echinozoa</taxon>
        <taxon>Holothuroidea</taxon>
        <taxon>Aspidochirotacea</taxon>
        <taxon>Aspidochirotida</taxon>
        <taxon>Stichopodidae</taxon>
        <taxon>Apostichopus</taxon>
    </lineage>
</organism>
<evidence type="ECO:0000256" key="1">
    <source>
        <dbReference type="ARBA" id="ARBA00004173"/>
    </source>
</evidence>
<evidence type="ECO:0000256" key="5">
    <source>
        <dbReference type="ARBA" id="ARBA00023274"/>
    </source>
</evidence>
<gene>
    <name evidence="8" type="ORF">BSL78_05618</name>
</gene>
<dbReference type="Proteomes" id="UP000230750">
    <property type="component" value="Unassembled WGS sequence"/>
</dbReference>
<evidence type="ECO:0000256" key="6">
    <source>
        <dbReference type="ARBA" id="ARBA00039977"/>
    </source>
</evidence>
<dbReference type="InterPro" id="IPR012678">
    <property type="entry name" value="Ribosomal_uL23/eL15/eS24_sf"/>
</dbReference>
<evidence type="ECO:0000256" key="3">
    <source>
        <dbReference type="ARBA" id="ARBA00022980"/>
    </source>
</evidence>
<comment type="similarity">
    <text evidence="2">Belongs to the universal ribosomal protein uL23 family.</text>
</comment>
<dbReference type="PANTHER" id="PTHR12059">
    <property type="entry name" value="RIBOSOMAL PROTEIN L23-RELATED"/>
    <property type="match status" value="1"/>
</dbReference>
<dbReference type="OrthoDB" id="275582at2759"/>
<reference evidence="8 9" key="1">
    <citation type="journal article" date="2017" name="PLoS Biol.">
        <title>The sea cucumber genome provides insights into morphological evolution and visceral regeneration.</title>
        <authorList>
            <person name="Zhang X."/>
            <person name="Sun L."/>
            <person name="Yuan J."/>
            <person name="Sun Y."/>
            <person name="Gao Y."/>
            <person name="Zhang L."/>
            <person name="Li S."/>
            <person name="Dai H."/>
            <person name="Hamel J.F."/>
            <person name="Liu C."/>
            <person name="Yu Y."/>
            <person name="Liu S."/>
            <person name="Lin W."/>
            <person name="Guo K."/>
            <person name="Jin S."/>
            <person name="Xu P."/>
            <person name="Storey K.B."/>
            <person name="Huan P."/>
            <person name="Zhang T."/>
            <person name="Zhou Y."/>
            <person name="Zhang J."/>
            <person name="Lin C."/>
            <person name="Li X."/>
            <person name="Xing L."/>
            <person name="Huo D."/>
            <person name="Sun M."/>
            <person name="Wang L."/>
            <person name="Mercier A."/>
            <person name="Li F."/>
            <person name="Yang H."/>
            <person name="Xiang J."/>
        </authorList>
    </citation>
    <scope>NUCLEOTIDE SEQUENCE [LARGE SCALE GENOMIC DNA]</scope>
    <source>
        <strain evidence="8">Shaxun</strain>
        <tissue evidence="8">Muscle</tissue>
    </source>
</reference>
<keyword evidence="4" id="KW-0496">Mitochondrion</keyword>
<accession>A0A2G8LB79</accession>
<evidence type="ECO:0000256" key="7">
    <source>
        <dbReference type="ARBA" id="ARBA00041375"/>
    </source>
</evidence>
<evidence type="ECO:0000256" key="2">
    <source>
        <dbReference type="ARBA" id="ARBA00006700"/>
    </source>
</evidence>
<dbReference type="InterPro" id="IPR013025">
    <property type="entry name" value="Ribosomal_uL23-like"/>
</dbReference>
<dbReference type="AlphaFoldDB" id="A0A2G8LB79"/>
<dbReference type="InterPro" id="IPR012677">
    <property type="entry name" value="Nucleotide-bd_a/b_plait_sf"/>
</dbReference>
<protein>
    <recommendedName>
        <fullName evidence="6">Large ribosomal subunit protein uL23m</fullName>
    </recommendedName>
    <alternativeName>
        <fullName evidence="7">39S ribosomal protein L23, mitochondrial</fullName>
    </alternativeName>
</protein>
<dbReference type="GO" id="GO:0005762">
    <property type="term" value="C:mitochondrial large ribosomal subunit"/>
    <property type="evidence" value="ECO:0007669"/>
    <property type="project" value="TreeGrafter"/>
</dbReference>
<evidence type="ECO:0000313" key="9">
    <source>
        <dbReference type="Proteomes" id="UP000230750"/>
    </source>
</evidence>
<dbReference type="FunFam" id="3.30.70.330:FF:000284">
    <property type="entry name" value="39S ribosomal protein L23, mitochondrial"/>
    <property type="match status" value="1"/>
</dbReference>
<dbReference type="SUPFAM" id="SSF54189">
    <property type="entry name" value="Ribosomal proteins S24e, L23 and L15e"/>
    <property type="match status" value="1"/>
</dbReference>
<evidence type="ECO:0000256" key="4">
    <source>
        <dbReference type="ARBA" id="ARBA00023128"/>
    </source>
</evidence>
<dbReference type="STRING" id="307972.A0A2G8LB79"/>
<comment type="subcellular location">
    <subcellularLocation>
        <location evidence="1">Mitochondrion</location>
    </subcellularLocation>
</comment>
<dbReference type="Gene3D" id="3.30.70.330">
    <property type="match status" value="1"/>
</dbReference>
<name>A0A2G8LB79_STIJA</name>
<dbReference type="GO" id="GO:0003735">
    <property type="term" value="F:structural constituent of ribosome"/>
    <property type="evidence" value="ECO:0007669"/>
    <property type="project" value="InterPro"/>
</dbReference>
<evidence type="ECO:0000313" key="8">
    <source>
        <dbReference type="EMBL" id="PIK57465.1"/>
    </source>
</evidence>
<keyword evidence="5" id="KW-0687">Ribonucleoprotein</keyword>
<dbReference type="Pfam" id="PF00276">
    <property type="entry name" value="Ribosomal_L23"/>
    <property type="match status" value="1"/>
</dbReference>
<comment type="caution">
    <text evidence="8">The sequence shown here is derived from an EMBL/GenBank/DDBJ whole genome shotgun (WGS) entry which is preliminary data.</text>
</comment>